<dbReference type="InterPro" id="IPR014043">
    <property type="entry name" value="Acyl_transferase_dom"/>
</dbReference>
<evidence type="ECO:0000259" key="10">
    <source>
        <dbReference type="PROSITE" id="PS52004"/>
    </source>
</evidence>
<evidence type="ECO:0000256" key="8">
    <source>
        <dbReference type="SAM" id="MobiDB-lite"/>
    </source>
</evidence>
<dbReference type="Pfam" id="PF00550">
    <property type="entry name" value="PP-binding"/>
    <property type="match status" value="1"/>
</dbReference>
<dbReference type="GO" id="GO:0004315">
    <property type="term" value="F:3-oxoacyl-[acyl-carrier-protein] synthase activity"/>
    <property type="evidence" value="ECO:0007669"/>
    <property type="project" value="InterPro"/>
</dbReference>
<sequence length="1480" mass="157406">MTATVEQDSLSPNAIAVIGMALRFPGANSPSAFWQNLRAGEESIRTLTEAQLIDAGVSAATLADPQYVRRAPLVDGIDEFDAEFFGFPPQVARMMDPQQRLFLQCAWHALEDAGCDPAAFDGSIGVFATSGASMYMLHNLLSHHDRSAFLGQGATFDLINMSLQNDKDYLATRVSHQFDLRGPSVTVQTACSSSMVAVHTACQSLLNGECDMVLAGGASIRIPHHVGYWHEPGSMVSGAGHCRPFDAAADGTVFGSGVAVVALKPLQAALEAGDRIHAVIRGSAINNDGAKKMTYAAPNGAAQADVIAEAQAVAGIDASSISYIEAHGTGTPLGDPIEMEALRAAFSLSDTPRSGPCVVGSVKSNIGHLAEASGIAGLIKTILCLKNRAIPATLHFTTANPALNLERGPFTVSSEYTPWEWDGVRRAGVSSFGVGGTNVHVVVEEAPAQPARPVHDGPQVLRLSARTPEALEDFRAAMATELAADPALDLSDVAATLDRRRLERCRLAAVVHDRLDAAAVLGAAENDNVFVSEATEVTATGRAPAGERRVTLMFPGQGAQHADMARGLYESEPVFTEQFDRCADGFRRELGIDLKAELFGSDQSDLERTDRAQPALFTVEYALARLLQAYGVQASAYVGHSIGEYVAGALAGIFDLPTAISVVATRARLMHGSARGAMVAVAMTPEAIAEYLAPGLDLAAINDPGNCVVAGAPEDVMKFQNRLRQRGILARRVRTAHAFHSQLMDPVVPQFGEFLSGVQLHPPHTPVLSNVTGTWLTDAQATDPTLWAGQIRATVKFSDELDDVLDDPSAVLVEVGPGGALTGSAMRHPKWSQRHRAVRLMRHQVQNRGDRDTFLLALGQLWAAGVEVDWSPLSSRTPMLVSLPGYPFVRQRHWVDPQITADGVAPVRTNGSAPSGHVVEPTGETKTGGAGTGQADIESTLRRICAECLGVSSVGPNDDFFEIGGDSLIAIGVAMSATNQGLELTPQDLYDHPSVAALTAVLSARYAAGGLAAVSVDDAPQPVSPIAVHFLQHGLRESGCWRVPLLMRLDSTVGIEDVRSVLAAVINQHDALRTAFSQRAGAWEQQIMAPCDHLDIAEVSLPDTVTPGSDDERRAAVDILNGQVGRQDLSSPVLVATYIVDRSGAGRYLAMSIHELVADGVSREILLTDLFTAFTQRLAGTDITLPPVTATWREWSQRYAGLATHPAVLDSRQYWLDEAAKPTLHLADPGPGQPPGVDDLQCVPSLIAAEQTGLVERARGRFEFAVEELMLGALSRTIARTVGDGTLAVAIAGTGRAVLKPDVDPRRTVGGFSTVYPVSLSCHGASTATQVLDGVHETMCAVPHQGVGYGLLRYLYGPTSRALGAVDSPDILLCNEGVMPDLPTAAGPVQIDRETGMGVRDKTPGLGFPIEMRIYRSSAGMHVDWWYDARRVERATVTMMADRFPIDFEELLSEALATAPTQDEFGGAMSELGLVDLSAE</sequence>
<dbReference type="InterPro" id="IPR014031">
    <property type="entry name" value="Ketoacyl_synth_C"/>
</dbReference>
<dbReference type="InterPro" id="IPR036736">
    <property type="entry name" value="ACP-like_sf"/>
</dbReference>
<feature type="region of interest" description="Disordered" evidence="8">
    <location>
        <begin position="905"/>
        <end position="934"/>
    </location>
</feature>
<dbReference type="GO" id="GO:0004312">
    <property type="term" value="F:fatty acid synthase activity"/>
    <property type="evidence" value="ECO:0007669"/>
    <property type="project" value="TreeGrafter"/>
</dbReference>
<feature type="domain" description="Carrier" evidence="9">
    <location>
        <begin position="932"/>
        <end position="1006"/>
    </location>
</feature>
<dbReference type="Gene3D" id="3.40.47.10">
    <property type="match status" value="1"/>
</dbReference>
<dbReference type="GO" id="GO:0005886">
    <property type="term" value="C:plasma membrane"/>
    <property type="evidence" value="ECO:0007669"/>
    <property type="project" value="TreeGrafter"/>
</dbReference>
<comment type="caution">
    <text evidence="11">The sequence shown here is derived from an EMBL/GenBank/DDBJ whole genome shotgun (WGS) entry which is preliminary data.</text>
</comment>
<evidence type="ECO:0000256" key="5">
    <source>
        <dbReference type="ARBA" id="ARBA00022832"/>
    </source>
</evidence>
<proteinExistence type="predicted"/>
<evidence type="ECO:0000256" key="3">
    <source>
        <dbReference type="ARBA" id="ARBA00022553"/>
    </source>
</evidence>
<protein>
    <submittedName>
        <fullName evidence="11">Beta-ketoacyl synthase</fullName>
    </submittedName>
</protein>
<evidence type="ECO:0000256" key="4">
    <source>
        <dbReference type="ARBA" id="ARBA00022679"/>
    </source>
</evidence>
<dbReference type="PANTHER" id="PTHR43775:SF37">
    <property type="entry name" value="SI:DKEY-61P9.11"/>
    <property type="match status" value="1"/>
</dbReference>
<keyword evidence="6" id="KW-0443">Lipid metabolism</keyword>
<dbReference type="GO" id="GO:0071770">
    <property type="term" value="P:DIM/DIP cell wall layer assembly"/>
    <property type="evidence" value="ECO:0007669"/>
    <property type="project" value="TreeGrafter"/>
</dbReference>
<dbReference type="SUPFAM" id="SSF53901">
    <property type="entry name" value="Thiolase-like"/>
    <property type="match status" value="1"/>
</dbReference>
<dbReference type="PROSITE" id="PS00012">
    <property type="entry name" value="PHOSPHOPANTETHEINE"/>
    <property type="match status" value="1"/>
</dbReference>
<reference evidence="12" key="1">
    <citation type="journal article" date="2016" name="Genome Announc.">
        <title>Draft Genome Sequences of Five Rapidly Growing Mycobacterium Species, M. thermoresistibile, M. fortuitum subsp. acetamidolyticum, M. canariasense, M. brisbanense, and M. novocastrense.</title>
        <authorList>
            <person name="Katahira K."/>
            <person name="Ogura Y."/>
            <person name="Gotoh Y."/>
            <person name="Hayashi T."/>
        </authorList>
    </citation>
    <scope>NUCLEOTIDE SEQUENCE [LARGE SCALE GENOMIC DNA]</scope>
    <source>
        <strain evidence="12">JCM15654</strain>
    </source>
</reference>
<dbReference type="SUPFAM" id="SSF47336">
    <property type="entry name" value="ACP-like"/>
    <property type="match status" value="1"/>
</dbReference>
<dbReference type="CDD" id="cd00833">
    <property type="entry name" value="PKS"/>
    <property type="match status" value="1"/>
</dbReference>
<dbReference type="Gene3D" id="3.40.366.10">
    <property type="entry name" value="Malonyl-Coenzyme A Acyl Carrier Protein, domain 2"/>
    <property type="match status" value="1"/>
</dbReference>
<dbReference type="Pfam" id="PF00698">
    <property type="entry name" value="Acyl_transf_1"/>
    <property type="match status" value="1"/>
</dbReference>
<keyword evidence="4" id="KW-0808">Transferase</keyword>
<dbReference type="PROSITE" id="PS52004">
    <property type="entry name" value="KS3_2"/>
    <property type="match status" value="1"/>
</dbReference>
<dbReference type="RefSeq" id="WP_234792374.1">
    <property type="nucleotide sequence ID" value="NZ_BCSX01000068.1"/>
</dbReference>
<dbReference type="PANTHER" id="PTHR43775">
    <property type="entry name" value="FATTY ACID SYNTHASE"/>
    <property type="match status" value="1"/>
</dbReference>
<dbReference type="STRING" id="146020.RMCB_7127"/>
<dbReference type="InterPro" id="IPR006162">
    <property type="entry name" value="Ppantetheine_attach_site"/>
</dbReference>
<dbReference type="Pfam" id="PF02801">
    <property type="entry name" value="Ketoacyl-synt_C"/>
    <property type="match status" value="1"/>
</dbReference>
<dbReference type="InterPro" id="IPR016036">
    <property type="entry name" value="Malonyl_transacylase_ACP-bd"/>
</dbReference>
<dbReference type="PROSITE" id="PS00606">
    <property type="entry name" value="KS3_1"/>
    <property type="match status" value="1"/>
</dbReference>
<dbReference type="Gene3D" id="1.10.1200.10">
    <property type="entry name" value="ACP-like"/>
    <property type="match status" value="1"/>
</dbReference>
<dbReference type="InterPro" id="IPR050091">
    <property type="entry name" value="PKS_NRPS_Biosynth_Enz"/>
</dbReference>
<dbReference type="GO" id="GO:0006633">
    <property type="term" value="P:fatty acid biosynthetic process"/>
    <property type="evidence" value="ECO:0007669"/>
    <property type="project" value="InterPro"/>
</dbReference>
<dbReference type="InterPro" id="IPR020806">
    <property type="entry name" value="PKS_PP-bd"/>
</dbReference>
<dbReference type="EMBL" id="BCSX01000068">
    <property type="protein sequence ID" value="GAS93031.1"/>
    <property type="molecule type" value="Genomic_DNA"/>
</dbReference>
<gene>
    <name evidence="11" type="ORF">RMCB_7127</name>
</gene>
<evidence type="ECO:0000256" key="1">
    <source>
        <dbReference type="ARBA" id="ARBA00001957"/>
    </source>
</evidence>
<keyword evidence="3" id="KW-0597">Phosphoprotein</keyword>
<dbReference type="Proteomes" id="UP000069620">
    <property type="component" value="Unassembled WGS sequence"/>
</dbReference>
<evidence type="ECO:0000256" key="2">
    <source>
        <dbReference type="ARBA" id="ARBA00022450"/>
    </source>
</evidence>
<dbReference type="InterPro" id="IPR001242">
    <property type="entry name" value="Condensation_dom"/>
</dbReference>
<evidence type="ECO:0000256" key="6">
    <source>
        <dbReference type="ARBA" id="ARBA00023098"/>
    </source>
</evidence>
<dbReference type="InterPro" id="IPR018201">
    <property type="entry name" value="Ketoacyl_synth_AS"/>
</dbReference>
<dbReference type="SMART" id="SM00827">
    <property type="entry name" value="PKS_AT"/>
    <property type="match status" value="1"/>
</dbReference>
<evidence type="ECO:0000313" key="11">
    <source>
        <dbReference type="EMBL" id="GAS93031.1"/>
    </source>
</evidence>
<name>A0A100W7P6_9MYCO</name>
<keyword evidence="5" id="KW-0276">Fatty acid metabolism</keyword>
<dbReference type="InterPro" id="IPR020841">
    <property type="entry name" value="PKS_Beta-ketoAc_synthase_dom"/>
</dbReference>
<evidence type="ECO:0000256" key="7">
    <source>
        <dbReference type="ARBA" id="ARBA00023268"/>
    </source>
</evidence>
<dbReference type="InterPro" id="IPR009081">
    <property type="entry name" value="PP-bd_ACP"/>
</dbReference>
<accession>A0A100W7P6</accession>
<reference evidence="12" key="2">
    <citation type="submission" date="2016-02" db="EMBL/GenBank/DDBJ databases">
        <title>Draft genome sequence of five rapidly growing Mycobacterium species.</title>
        <authorList>
            <person name="Katahira K."/>
            <person name="Gotou Y."/>
            <person name="Iida K."/>
            <person name="Ogura Y."/>
            <person name="Hayashi T."/>
        </authorList>
    </citation>
    <scope>NUCLEOTIDE SEQUENCE [LARGE SCALE GENOMIC DNA]</scope>
    <source>
        <strain evidence="12">JCM15654</strain>
    </source>
</reference>
<dbReference type="InterPro" id="IPR016035">
    <property type="entry name" value="Acyl_Trfase/lysoPLipase"/>
</dbReference>
<dbReference type="Gene3D" id="3.30.559.30">
    <property type="entry name" value="Nonribosomal peptide synthetase, condensation domain"/>
    <property type="match status" value="1"/>
</dbReference>
<dbReference type="FunFam" id="3.40.47.10:FF:000042">
    <property type="entry name" value="Polyketide synthase Pks13"/>
    <property type="match status" value="1"/>
</dbReference>
<dbReference type="SMART" id="SM00825">
    <property type="entry name" value="PKS_KS"/>
    <property type="match status" value="1"/>
</dbReference>
<dbReference type="InterPro" id="IPR032821">
    <property type="entry name" value="PKS_assoc"/>
</dbReference>
<keyword evidence="12" id="KW-1185">Reference proteome</keyword>
<keyword evidence="7" id="KW-0511">Multifunctional enzyme</keyword>
<dbReference type="SUPFAM" id="SSF55048">
    <property type="entry name" value="Probable ACP-binding domain of malonyl-CoA ACP transacylase"/>
    <property type="match status" value="1"/>
</dbReference>
<dbReference type="InterPro" id="IPR016039">
    <property type="entry name" value="Thiolase-like"/>
</dbReference>
<dbReference type="SUPFAM" id="SSF52151">
    <property type="entry name" value="FabD/lysophospholipase-like"/>
    <property type="match status" value="1"/>
</dbReference>
<evidence type="ECO:0000313" key="12">
    <source>
        <dbReference type="Proteomes" id="UP000069620"/>
    </source>
</evidence>
<dbReference type="InterPro" id="IPR014030">
    <property type="entry name" value="Ketoacyl_synth_N"/>
</dbReference>
<dbReference type="SUPFAM" id="SSF52777">
    <property type="entry name" value="CoA-dependent acyltransferases"/>
    <property type="match status" value="2"/>
</dbReference>
<keyword evidence="2" id="KW-0596">Phosphopantetheine</keyword>
<evidence type="ECO:0000259" key="9">
    <source>
        <dbReference type="PROSITE" id="PS50075"/>
    </source>
</evidence>
<organism evidence="11 12">
    <name type="scientific">Mycolicibacterium brisbanense</name>
    <dbReference type="NCBI Taxonomy" id="146020"/>
    <lineage>
        <taxon>Bacteria</taxon>
        <taxon>Bacillati</taxon>
        <taxon>Actinomycetota</taxon>
        <taxon>Actinomycetes</taxon>
        <taxon>Mycobacteriales</taxon>
        <taxon>Mycobacteriaceae</taxon>
        <taxon>Mycolicibacterium</taxon>
    </lineage>
</organism>
<feature type="domain" description="Ketosynthase family 3 (KS3)" evidence="10">
    <location>
        <begin position="12"/>
        <end position="445"/>
    </location>
</feature>
<dbReference type="Pfam" id="PF00109">
    <property type="entry name" value="ketoacyl-synt"/>
    <property type="match status" value="1"/>
</dbReference>
<dbReference type="Gene3D" id="3.30.559.10">
    <property type="entry name" value="Chloramphenicol acetyltransferase-like domain"/>
    <property type="match status" value="1"/>
</dbReference>
<dbReference type="GO" id="GO:0031177">
    <property type="term" value="F:phosphopantetheine binding"/>
    <property type="evidence" value="ECO:0007669"/>
    <property type="project" value="InterPro"/>
</dbReference>
<dbReference type="Pfam" id="PF00668">
    <property type="entry name" value="Condensation"/>
    <property type="match status" value="1"/>
</dbReference>
<dbReference type="InterPro" id="IPR023213">
    <property type="entry name" value="CAT-like_dom_sf"/>
</dbReference>
<dbReference type="SMART" id="SM00823">
    <property type="entry name" value="PKS_PP"/>
    <property type="match status" value="1"/>
</dbReference>
<dbReference type="Pfam" id="PF16197">
    <property type="entry name" value="KAsynt_C_assoc"/>
    <property type="match status" value="1"/>
</dbReference>
<dbReference type="PROSITE" id="PS50075">
    <property type="entry name" value="CARRIER"/>
    <property type="match status" value="1"/>
</dbReference>
<dbReference type="InterPro" id="IPR001227">
    <property type="entry name" value="Ac_transferase_dom_sf"/>
</dbReference>
<comment type="cofactor">
    <cofactor evidence="1">
        <name>pantetheine 4'-phosphate</name>
        <dbReference type="ChEBI" id="CHEBI:47942"/>
    </cofactor>
</comment>
<dbReference type="Gene3D" id="3.30.70.3290">
    <property type="match status" value="1"/>
</dbReference>
<dbReference type="GO" id="GO:0005737">
    <property type="term" value="C:cytoplasm"/>
    <property type="evidence" value="ECO:0007669"/>
    <property type="project" value="TreeGrafter"/>
</dbReference>